<dbReference type="CDD" id="cd06909">
    <property type="entry name" value="M14_ASPA"/>
    <property type="match status" value="1"/>
</dbReference>
<protein>
    <recommendedName>
        <fullName evidence="5">Probable aspartoacylase</fullName>
        <ecNumber evidence="5">3.5.1.15</ecNumber>
    </recommendedName>
</protein>
<evidence type="ECO:0000313" key="10">
    <source>
        <dbReference type="EMBL" id="MBW4465379.1"/>
    </source>
</evidence>
<feature type="domain" description="AstE/AspA barrel-sandwich hybrid" evidence="8">
    <location>
        <begin position="208"/>
        <end position="288"/>
    </location>
</feature>
<dbReference type="GO" id="GO:0016788">
    <property type="term" value="F:hydrolase activity, acting on ester bonds"/>
    <property type="evidence" value="ECO:0007669"/>
    <property type="project" value="InterPro"/>
</dbReference>
<reference evidence="10" key="2">
    <citation type="journal article" date="2022" name="Microbiol. Resour. Announc.">
        <title>Metagenome Sequencing to Explore Phylogenomics of Terrestrial Cyanobacteria.</title>
        <authorList>
            <person name="Ward R.D."/>
            <person name="Stajich J.E."/>
            <person name="Johansen J.R."/>
            <person name="Huntemann M."/>
            <person name="Clum A."/>
            <person name="Foster B."/>
            <person name="Foster B."/>
            <person name="Roux S."/>
            <person name="Palaniappan K."/>
            <person name="Varghese N."/>
            <person name="Mukherjee S."/>
            <person name="Reddy T.B.K."/>
            <person name="Daum C."/>
            <person name="Copeland A."/>
            <person name="Chen I.A."/>
            <person name="Ivanova N.N."/>
            <person name="Kyrpides N.C."/>
            <person name="Shapiro N."/>
            <person name="Eloe-Fadrosh E.A."/>
            <person name="Pietrasiak N."/>
        </authorList>
    </citation>
    <scope>NUCLEOTIDE SEQUENCE</scope>
    <source>
        <strain evidence="10">GSE-TBD4-15B</strain>
    </source>
</reference>
<dbReference type="InterPro" id="IPR016708">
    <property type="entry name" value="Aspartoacylase"/>
</dbReference>
<feature type="binding site" evidence="5">
    <location>
        <begin position="64"/>
        <end position="65"/>
    </location>
    <ligand>
        <name>substrate</name>
    </ligand>
</feature>
<dbReference type="GO" id="GO:0008270">
    <property type="term" value="F:zinc ion binding"/>
    <property type="evidence" value="ECO:0007669"/>
    <property type="project" value="UniProtKB-UniRule"/>
</dbReference>
<evidence type="ECO:0000259" key="9">
    <source>
        <dbReference type="Pfam" id="PF24827"/>
    </source>
</evidence>
<evidence type="ECO:0000259" key="8">
    <source>
        <dbReference type="Pfam" id="PF04952"/>
    </source>
</evidence>
<dbReference type="GO" id="GO:0005829">
    <property type="term" value="C:cytosol"/>
    <property type="evidence" value="ECO:0007669"/>
    <property type="project" value="TreeGrafter"/>
</dbReference>
<dbReference type="PIRSF" id="PIRSF018001">
    <property type="entry name" value="Aspartoacylase"/>
    <property type="match status" value="1"/>
</dbReference>
<dbReference type="InterPro" id="IPR007036">
    <property type="entry name" value="Aste_AspA_hybrid_dom"/>
</dbReference>
<comment type="caution">
    <text evidence="10">The sequence shown here is derived from an EMBL/GenBank/DDBJ whole genome shotgun (WGS) entry which is preliminary data.</text>
</comment>
<dbReference type="AlphaFoldDB" id="A0A951P9P7"/>
<feature type="binding site" evidence="5 7">
    <location>
        <position position="107"/>
    </location>
    <ligand>
        <name>Zn(2+)</name>
        <dbReference type="ChEBI" id="CHEBI:29105"/>
    </ligand>
</feature>
<dbReference type="PANTHER" id="PTHR15162:SF7">
    <property type="entry name" value="SUCCINYLGLUTAMATE DESUCCINYLASE"/>
    <property type="match status" value="1"/>
</dbReference>
<evidence type="ECO:0000256" key="1">
    <source>
        <dbReference type="ARBA" id="ARBA00006173"/>
    </source>
</evidence>
<comment type="catalytic activity">
    <reaction evidence="5">
        <text>an N-acyl-L-aspartate + H2O = a carboxylate + L-aspartate</text>
        <dbReference type="Rhea" id="RHEA:10872"/>
        <dbReference type="ChEBI" id="CHEBI:15377"/>
        <dbReference type="ChEBI" id="CHEBI:29067"/>
        <dbReference type="ChEBI" id="CHEBI:29991"/>
        <dbReference type="ChEBI" id="CHEBI:58497"/>
        <dbReference type="EC" id="3.5.1.15"/>
    </reaction>
</comment>
<dbReference type="Pfam" id="PF24827">
    <property type="entry name" value="AstE_AspA_cat"/>
    <property type="match status" value="1"/>
</dbReference>
<name>A0A951P9P7_9CYAN</name>
<proteinExistence type="inferred from homology"/>
<feature type="binding site" evidence="5">
    <location>
        <position position="57"/>
    </location>
    <ligand>
        <name>substrate</name>
    </ligand>
</feature>
<dbReference type="EC" id="3.5.1.15" evidence="5"/>
<dbReference type="Pfam" id="PF04952">
    <property type="entry name" value="AstE_AspA_hybrid"/>
    <property type="match status" value="1"/>
</dbReference>
<dbReference type="Gene3D" id="3.40.630.10">
    <property type="entry name" value="Zn peptidases"/>
    <property type="match status" value="1"/>
</dbReference>
<dbReference type="GO" id="GO:0019807">
    <property type="term" value="F:aspartoacylase activity"/>
    <property type="evidence" value="ECO:0007669"/>
    <property type="project" value="UniProtKB-UniRule"/>
</dbReference>
<comment type="similarity">
    <text evidence="1 5">Belongs to the AspA/AstE family. Aspartoacylase subfamily.</text>
</comment>
<feature type="binding site" evidence="5">
    <location>
        <position position="277"/>
    </location>
    <ligand>
        <name>substrate</name>
    </ligand>
</feature>
<comment type="cofactor">
    <cofactor evidence="5 7">
        <name>Zn(2+)</name>
        <dbReference type="ChEBI" id="CHEBI:29105"/>
    </cofactor>
    <text evidence="5 7">Binds 1 zinc ion per subunit.</text>
</comment>
<gene>
    <name evidence="10" type="ORF">KME07_08060</name>
</gene>
<feature type="binding site" evidence="5 7">
    <location>
        <position position="15"/>
    </location>
    <ligand>
        <name>Zn(2+)</name>
        <dbReference type="ChEBI" id="CHEBI:29105"/>
    </ligand>
</feature>
<feature type="active site" description="Proton donor/acceptor" evidence="6">
    <location>
        <position position="166"/>
    </location>
</feature>
<dbReference type="Proteomes" id="UP000707356">
    <property type="component" value="Unassembled WGS sequence"/>
</dbReference>
<evidence type="ECO:0000256" key="6">
    <source>
        <dbReference type="PIRSR" id="PIRSR018001-1"/>
    </source>
</evidence>
<evidence type="ECO:0000256" key="3">
    <source>
        <dbReference type="ARBA" id="ARBA00022801"/>
    </source>
</evidence>
<organism evidence="10 11">
    <name type="scientific">Pegethrix bostrychoides GSE-TBD4-15B</name>
    <dbReference type="NCBI Taxonomy" id="2839662"/>
    <lineage>
        <taxon>Bacteria</taxon>
        <taxon>Bacillati</taxon>
        <taxon>Cyanobacteriota</taxon>
        <taxon>Cyanophyceae</taxon>
        <taxon>Oculatellales</taxon>
        <taxon>Oculatellaceae</taxon>
        <taxon>Pegethrix</taxon>
    </lineage>
</organism>
<feature type="domain" description="Succinylglutamate desuccinylase/Aspartoacylase catalytic" evidence="9">
    <location>
        <begin position="6"/>
        <end position="194"/>
    </location>
</feature>
<dbReference type="InterPro" id="IPR055438">
    <property type="entry name" value="AstE_AspA_cat"/>
</dbReference>
<evidence type="ECO:0000256" key="5">
    <source>
        <dbReference type="HAMAP-Rule" id="MF_00704"/>
    </source>
</evidence>
<dbReference type="SUPFAM" id="SSF53187">
    <property type="entry name" value="Zn-dependent exopeptidases"/>
    <property type="match status" value="1"/>
</dbReference>
<evidence type="ECO:0000256" key="4">
    <source>
        <dbReference type="ARBA" id="ARBA00022833"/>
    </source>
</evidence>
<feature type="binding site" evidence="5">
    <location>
        <position position="166"/>
    </location>
    <ligand>
        <name>substrate</name>
    </ligand>
</feature>
<dbReference type="NCBIfam" id="NF002601">
    <property type="entry name" value="PRK02259.1"/>
    <property type="match status" value="1"/>
</dbReference>
<dbReference type="Gene3D" id="2.20.25.160">
    <property type="match status" value="1"/>
</dbReference>
<reference evidence="10" key="1">
    <citation type="submission" date="2021-05" db="EMBL/GenBank/DDBJ databases">
        <authorList>
            <person name="Pietrasiak N."/>
            <person name="Ward R."/>
            <person name="Stajich J.E."/>
            <person name="Kurbessoian T."/>
        </authorList>
    </citation>
    <scope>NUCLEOTIDE SEQUENCE</scope>
    <source>
        <strain evidence="10">GSE-TBD4-15B</strain>
    </source>
</reference>
<sequence>MSGLIRRVVIVGGTHGNELTGIYLVKKFQQYPHLLHRQSLECVTLLANPRAIAANRRYIDRDLNRCFANEDLANPALTSYEDSRAKEIAAQLGPKSQPQADVIIDLHSTTANMGLTVLPSSKNPLNLRLAAYLSTLNPLVRVCCGVQCNQNASVLRSLSPLGCTLEVGAIAQGVLNADYLQQTEQLIHAILDYLDALNQGEVLSVPSSLTVYQIISSVDYPRDSSGELQAVIHPQLQFKDYEPLSDGEPMFIKFTGESIPYRGEDTVYPIFINEAAYYEQKIAMTLTCKQQLSLETL</sequence>
<evidence type="ECO:0000256" key="2">
    <source>
        <dbReference type="ARBA" id="ARBA00022723"/>
    </source>
</evidence>
<dbReference type="HAMAP" id="MF_00704">
    <property type="entry name" value="Aspartoacylase"/>
    <property type="match status" value="1"/>
</dbReference>
<keyword evidence="2 5" id="KW-0479">Metal-binding</keyword>
<feature type="binding site" evidence="5 7">
    <location>
        <position position="18"/>
    </location>
    <ligand>
        <name>Zn(2+)</name>
        <dbReference type="ChEBI" id="CHEBI:29105"/>
    </ligand>
</feature>
<evidence type="ECO:0000256" key="7">
    <source>
        <dbReference type="PIRSR" id="PIRSR018001-3"/>
    </source>
</evidence>
<keyword evidence="3 5" id="KW-0378">Hydrolase</keyword>
<dbReference type="EMBL" id="JAHHHV010000041">
    <property type="protein sequence ID" value="MBW4465379.1"/>
    <property type="molecule type" value="Genomic_DNA"/>
</dbReference>
<evidence type="ECO:0000313" key="11">
    <source>
        <dbReference type="Proteomes" id="UP000707356"/>
    </source>
</evidence>
<accession>A0A951P9P7</accession>
<dbReference type="InterPro" id="IPR050178">
    <property type="entry name" value="AspA/AstE_fam"/>
</dbReference>
<keyword evidence="4 5" id="KW-0862">Zinc</keyword>
<dbReference type="PANTHER" id="PTHR15162">
    <property type="entry name" value="ASPARTOACYLASE"/>
    <property type="match status" value="1"/>
</dbReference>